<dbReference type="InterPro" id="IPR013211">
    <property type="entry name" value="LVIVD"/>
</dbReference>
<name>A0ABQ6K6E2_9MICO</name>
<evidence type="ECO:0000313" key="2">
    <source>
        <dbReference type="EMBL" id="GMA96192.1"/>
    </source>
</evidence>
<dbReference type="RefSeq" id="WP_284254818.1">
    <property type="nucleotide sequence ID" value="NZ_BAAAQO010000004.1"/>
</dbReference>
<dbReference type="Pfam" id="PF08309">
    <property type="entry name" value="LVIVD"/>
    <property type="match status" value="2"/>
</dbReference>
<protein>
    <recommendedName>
        <fullName evidence="4">LVIVD repeat-containing protein</fullName>
    </recommendedName>
</protein>
<comment type="caution">
    <text evidence="2">The sequence shown here is derived from an EMBL/GenBank/DDBJ whole genome shotgun (WGS) entry which is preliminary data.</text>
</comment>
<evidence type="ECO:0000256" key="1">
    <source>
        <dbReference type="SAM" id="MobiDB-lite"/>
    </source>
</evidence>
<accession>A0ABQ6K6E2</accession>
<sequence>MTLDHAPAAAESRGIDLVGYHDLGGDPAFKIALQKVGERYYLYLSHFWVSRWSVLDVTDPANPELVGQVDGAATSWCYQVQVADGLMIGALERPTPGWGYEPELAEEVGILLFDVATDPAHPALVSHYDTGGRGTHRNYWAGGRYAYLATEAEGFAGNILSIVDVSDPANVTEVGRWWAPGQNVAAGEEGATKWGLHGPAHVVGDLAYCSWGQYGFVVLDVSDPSAPRLVSRLGFGDFGSPLGVHTAYSYGDYVVANSEALGEGDSEGLPYAVAIDVRDPAAPRIAAWFPTPLPSPETGHRTYQQKGGRHGPHNQHQYQGQPGTLNDPTRVYLTHFNGGLRVYDVSEPLRPEEIAFYVPVDPTVRRGPKPAQLTTSFEDVLVDDRGTIFCTDKNYGLFVLRLAAEGVE</sequence>
<organism evidence="2 3">
    <name type="scientific">Pseudolysinimonas kribbensis</name>
    <dbReference type="NCBI Taxonomy" id="433641"/>
    <lineage>
        <taxon>Bacteria</taxon>
        <taxon>Bacillati</taxon>
        <taxon>Actinomycetota</taxon>
        <taxon>Actinomycetes</taxon>
        <taxon>Micrococcales</taxon>
        <taxon>Microbacteriaceae</taxon>
        <taxon>Pseudolysinimonas</taxon>
    </lineage>
</organism>
<feature type="region of interest" description="Disordered" evidence="1">
    <location>
        <begin position="288"/>
        <end position="326"/>
    </location>
</feature>
<reference evidence="3" key="1">
    <citation type="journal article" date="2019" name="Int. J. Syst. Evol. Microbiol.">
        <title>The Global Catalogue of Microorganisms (GCM) 10K type strain sequencing project: providing services to taxonomists for standard genome sequencing and annotation.</title>
        <authorList>
            <consortium name="The Broad Institute Genomics Platform"/>
            <consortium name="The Broad Institute Genome Sequencing Center for Infectious Disease"/>
            <person name="Wu L."/>
            <person name="Ma J."/>
        </authorList>
    </citation>
    <scope>NUCLEOTIDE SEQUENCE [LARGE SCALE GENOMIC DNA]</scope>
    <source>
        <strain evidence="3">NBRC 108894</strain>
    </source>
</reference>
<dbReference type="EMBL" id="BSVB01000001">
    <property type="protein sequence ID" value="GMA96192.1"/>
    <property type="molecule type" value="Genomic_DNA"/>
</dbReference>
<gene>
    <name evidence="2" type="ORF">GCM10025881_30160</name>
</gene>
<proteinExistence type="predicted"/>
<evidence type="ECO:0000313" key="3">
    <source>
        <dbReference type="Proteomes" id="UP001157034"/>
    </source>
</evidence>
<keyword evidence="3" id="KW-1185">Reference proteome</keyword>
<dbReference type="Proteomes" id="UP001157034">
    <property type="component" value="Unassembled WGS sequence"/>
</dbReference>
<feature type="compositionally biased region" description="Polar residues" evidence="1">
    <location>
        <begin position="314"/>
        <end position="326"/>
    </location>
</feature>
<evidence type="ECO:0008006" key="4">
    <source>
        <dbReference type="Google" id="ProtNLM"/>
    </source>
</evidence>